<keyword evidence="2" id="KW-0472">Membrane</keyword>
<feature type="compositionally biased region" description="Low complexity" evidence="1">
    <location>
        <begin position="47"/>
        <end position="56"/>
    </location>
</feature>
<comment type="caution">
    <text evidence="3">The sequence shown here is derived from an EMBL/GenBank/DDBJ whole genome shotgun (WGS) entry which is preliminary data.</text>
</comment>
<evidence type="ECO:0000256" key="1">
    <source>
        <dbReference type="SAM" id="MobiDB-lite"/>
    </source>
</evidence>
<protein>
    <submittedName>
        <fullName evidence="3">Uncharacterized protein</fullName>
    </submittedName>
</protein>
<name>A0ABQ3WSK1_9ACTN</name>
<evidence type="ECO:0000313" key="3">
    <source>
        <dbReference type="EMBL" id="GID49249.1"/>
    </source>
</evidence>
<accession>A0ABQ3WSK1</accession>
<evidence type="ECO:0000256" key="2">
    <source>
        <dbReference type="SAM" id="Phobius"/>
    </source>
</evidence>
<keyword evidence="2" id="KW-1133">Transmembrane helix</keyword>
<feature type="transmembrane region" description="Helical" evidence="2">
    <location>
        <begin position="6"/>
        <end position="23"/>
    </location>
</feature>
<gene>
    <name evidence="3" type="ORF">Aca07nite_65240</name>
</gene>
<dbReference type="EMBL" id="BOMF01000123">
    <property type="protein sequence ID" value="GID49249.1"/>
    <property type="molecule type" value="Genomic_DNA"/>
</dbReference>
<dbReference type="RefSeq" id="WP_204299368.1">
    <property type="nucleotide sequence ID" value="NZ_BAAAGQ010000026.1"/>
</dbReference>
<sequence length="88" mass="8962">MRTLFVVVACGTLVVGLGVFLTIQARRMRANVRIGPGTAPVEPALPSPSASHSPPADGAGDGQTVTRSPASGPVRQVDEVGGDVDVDR</sequence>
<reference evidence="3" key="1">
    <citation type="submission" date="2021-01" db="EMBL/GenBank/DDBJ databases">
        <title>Whole genome shotgun sequence of Actinoplanes capillaceus NBRC 16408.</title>
        <authorList>
            <person name="Komaki H."/>
            <person name="Tamura T."/>
        </authorList>
    </citation>
    <scope>NUCLEOTIDE SEQUENCE [LARGE SCALE GENOMIC DNA]</scope>
    <source>
        <strain evidence="3">NBRC 16408</strain>
    </source>
</reference>
<proteinExistence type="predicted"/>
<organism evidence="3">
    <name type="scientific">Actinoplanes campanulatus</name>
    <dbReference type="NCBI Taxonomy" id="113559"/>
    <lineage>
        <taxon>Bacteria</taxon>
        <taxon>Bacillati</taxon>
        <taxon>Actinomycetota</taxon>
        <taxon>Actinomycetes</taxon>
        <taxon>Micromonosporales</taxon>
        <taxon>Micromonosporaceae</taxon>
        <taxon>Actinoplanes</taxon>
    </lineage>
</organism>
<keyword evidence="2" id="KW-0812">Transmembrane</keyword>
<feature type="region of interest" description="Disordered" evidence="1">
    <location>
        <begin position="35"/>
        <end position="88"/>
    </location>
</feature>